<accession>A0A6J5PS98</accession>
<evidence type="ECO:0000313" key="1">
    <source>
        <dbReference type="EMBL" id="CAB4172201.1"/>
    </source>
</evidence>
<dbReference type="EMBL" id="LR797295">
    <property type="protein sequence ID" value="CAB4199954.1"/>
    <property type="molecule type" value="Genomic_DNA"/>
</dbReference>
<dbReference type="EMBL" id="LR796875">
    <property type="protein sequence ID" value="CAB4172201.1"/>
    <property type="molecule type" value="Genomic_DNA"/>
</dbReference>
<sequence>MSIYTLPSATFQAVLTGASTGLTGTLGVRVLNLAVSPPTTVITRTTSGIVENPSGSGVYIASLTAPSLNGEYLVVWDTGSTTPATTATEELFVTGTPPSPVTTATGEQFSLSLSDLRTEVLNHGFDGSIYTPTRLNQYLNDALGEISAKAQYYGEEQESAITLTPNVAHYAFPSRMSRLRSVRITEPLGELSLIDLRDIDRSNIVTGLPYTYAIDGSTVNSVGSGITLYPTPDQAYPMRIRYWALMSPMTGDDQVSGLPARYQRSLATYAIARCFEAEDDVQQAQYYDAKWLQAIKDLKADLVFPLTDGPRQVKSMWDSGPVKPGWGFWP</sequence>
<gene>
    <name evidence="2" type="ORF">UFOVP1156_31</name>
    <name evidence="3" type="ORF">UFOVP1346_15</name>
    <name evidence="1" type="ORF">UFOVP921_55</name>
</gene>
<evidence type="ECO:0000313" key="2">
    <source>
        <dbReference type="EMBL" id="CAB4187536.1"/>
    </source>
</evidence>
<dbReference type="Pfam" id="PF24175">
    <property type="entry name" value="SU10_adaptor"/>
    <property type="match status" value="1"/>
</dbReference>
<dbReference type="EMBL" id="LR797103">
    <property type="protein sequence ID" value="CAB4187536.1"/>
    <property type="molecule type" value="Genomic_DNA"/>
</dbReference>
<reference evidence="1" key="1">
    <citation type="submission" date="2020-05" db="EMBL/GenBank/DDBJ databases">
        <authorList>
            <person name="Chiriac C."/>
            <person name="Salcher M."/>
            <person name="Ghai R."/>
            <person name="Kavagutti S V."/>
        </authorList>
    </citation>
    <scope>NUCLEOTIDE SEQUENCE</scope>
</reference>
<protein>
    <submittedName>
        <fullName evidence="1">Uncharacterized protein</fullName>
    </submittedName>
</protein>
<organism evidence="1">
    <name type="scientific">uncultured Caudovirales phage</name>
    <dbReference type="NCBI Taxonomy" id="2100421"/>
    <lineage>
        <taxon>Viruses</taxon>
        <taxon>Duplodnaviria</taxon>
        <taxon>Heunggongvirae</taxon>
        <taxon>Uroviricota</taxon>
        <taxon>Caudoviricetes</taxon>
        <taxon>Peduoviridae</taxon>
        <taxon>Maltschvirus</taxon>
        <taxon>Maltschvirus maltsch</taxon>
    </lineage>
</organism>
<name>A0A6J5PS98_9CAUD</name>
<proteinExistence type="predicted"/>
<evidence type="ECO:0000313" key="3">
    <source>
        <dbReference type="EMBL" id="CAB4199954.1"/>
    </source>
</evidence>
<dbReference type="InterPro" id="IPR056209">
    <property type="entry name" value="SU10_adaptor"/>
</dbReference>